<feature type="domain" description="PDZ" evidence="1">
    <location>
        <begin position="36"/>
        <end position="104"/>
    </location>
</feature>
<reference evidence="3" key="1">
    <citation type="submission" date="2013-02" db="EMBL/GenBank/DDBJ databases">
        <authorList>
            <person name="Hughes D."/>
        </authorList>
    </citation>
    <scope>NUCLEOTIDE SEQUENCE</scope>
    <source>
        <strain>Durham</strain>
        <strain evidence="3">NC isolate 2 -- Noor lab</strain>
    </source>
</reference>
<evidence type="ECO:0000313" key="3">
    <source>
        <dbReference type="Proteomes" id="UP000015102"/>
    </source>
</evidence>
<dbReference type="Pfam" id="PF00595">
    <property type="entry name" value="PDZ"/>
    <property type="match status" value="1"/>
</dbReference>
<sequence>HRPKTVGNDHPIAIPTIKHHAPFFDETAELFNQYKDAKLVQIVKIESIGIMIIEGKHKEIGSGIFISDIQEDSGAQQAGLVVGDVILAVNKDILVKVNYDYLLI</sequence>
<dbReference type="STRING" id="36166.T1GS64"/>
<dbReference type="Proteomes" id="UP000015102">
    <property type="component" value="Unassembled WGS sequence"/>
</dbReference>
<proteinExistence type="predicted"/>
<evidence type="ECO:0000313" key="2">
    <source>
        <dbReference type="EnsemblMetazoa" id="MESCA006512-PA"/>
    </source>
</evidence>
<dbReference type="Gene3D" id="2.30.42.10">
    <property type="match status" value="1"/>
</dbReference>
<dbReference type="HOGENOM" id="CLU_2256783_0_0_1"/>
<dbReference type="EnsemblMetazoa" id="MESCA006512-RA">
    <property type="protein sequence ID" value="MESCA006512-PA"/>
    <property type="gene ID" value="MESCA006512"/>
</dbReference>
<dbReference type="InterPro" id="IPR036034">
    <property type="entry name" value="PDZ_sf"/>
</dbReference>
<dbReference type="InterPro" id="IPR001478">
    <property type="entry name" value="PDZ"/>
</dbReference>
<dbReference type="PROSITE" id="PS50106">
    <property type="entry name" value="PDZ"/>
    <property type="match status" value="1"/>
</dbReference>
<dbReference type="AlphaFoldDB" id="T1GS64"/>
<organism evidence="2 3">
    <name type="scientific">Megaselia scalaris</name>
    <name type="common">Humpbacked fly</name>
    <name type="synonym">Phora scalaris</name>
    <dbReference type="NCBI Taxonomy" id="36166"/>
    <lineage>
        <taxon>Eukaryota</taxon>
        <taxon>Metazoa</taxon>
        <taxon>Ecdysozoa</taxon>
        <taxon>Arthropoda</taxon>
        <taxon>Hexapoda</taxon>
        <taxon>Insecta</taxon>
        <taxon>Pterygota</taxon>
        <taxon>Neoptera</taxon>
        <taxon>Endopterygota</taxon>
        <taxon>Diptera</taxon>
        <taxon>Brachycera</taxon>
        <taxon>Muscomorpha</taxon>
        <taxon>Platypezoidea</taxon>
        <taxon>Phoridae</taxon>
        <taxon>Megaseliini</taxon>
        <taxon>Megaselia</taxon>
    </lineage>
</organism>
<dbReference type="SUPFAM" id="SSF50156">
    <property type="entry name" value="PDZ domain-like"/>
    <property type="match status" value="1"/>
</dbReference>
<reference evidence="2" key="2">
    <citation type="submission" date="2015-06" db="UniProtKB">
        <authorList>
            <consortium name="EnsemblMetazoa"/>
        </authorList>
    </citation>
    <scope>IDENTIFICATION</scope>
</reference>
<dbReference type="EMBL" id="CAQQ02160244">
    <property type="status" value="NOT_ANNOTATED_CDS"/>
    <property type="molecule type" value="Genomic_DNA"/>
</dbReference>
<evidence type="ECO:0000259" key="1">
    <source>
        <dbReference type="PROSITE" id="PS50106"/>
    </source>
</evidence>
<name>T1GS64_MEGSC</name>
<protein>
    <recommendedName>
        <fullName evidence="1">PDZ domain-containing protein</fullName>
    </recommendedName>
</protein>
<keyword evidence="3" id="KW-1185">Reference proteome</keyword>
<accession>T1GS64</accession>